<evidence type="ECO:0000256" key="19">
    <source>
        <dbReference type="SAM" id="Coils"/>
    </source>
</evidence>
<dbReference type="SUPFAM" id="SSF47323">
    <property type="entry name" value="Anticodon-binding domain of a subclass of class I aminoacyl-tRNA synthetases"/>
    <property type="match status" value="1"/>
</dbReference>
<evidence type="ECO:0000256" key="12">
    <source>
        <dbReference type="ARBA" id="ARBA00043868"/>
    </source>
</evidence>
<comment type="catalytic activity">
    <reaction evidence="14">
        <text>S-disulfanyl-L-cysteine + tRNA(Cys) + ATP = (S)-disulfanyl-L-cysteinyl-tRNA(Cys) + AMP + diphosphate</text>
        <dbReference type="Rhea" id="RHEA:78651"/>
        <dbReference type="Rhea" id="RHEA-COMP:9661"/>
        <dbReference type="Rhea" id="RHEA-COMP:19120"/>
        <dbReference type="ChEBI" id="CHEBI:30616"/>
        <dbReference type="ChEBI" id="CHEBI:33019"/>
        <dbReference type="ChEBI" id="CHEBI:78442"/>
        <dbReference type="ChEBI" id="CHEBI:229465"/>
        <dbReference type="ChEBI" id="CHEBI:229521"/>
        <dbReference type="ChEBI" id="CHEBI:456215"/>
    </reaction>
    <physiologicalReaction direction="left-to-right" evidence="14">
        <dbReference type="Rhea" id="RHEA:78652"/>
    </physiologicalReaction>
</comment>
<dbReference type="Proteomes" id="UP000076408">
    <property type="component" value="Unassembled WGS sequence"/>
</dbReference>
<dbReference type="Pfam" id="PF01406">
    <property type="entry name" value="tRNA-synt_1e"/>
    <property type="match status" value="1"/>
</dbReference>
<feature type="compositionally biased region" description="Basic and acidic residues" evidence="20">
    <location>
        <begin position="310"/>
        <end position="319"/>
    </location>
</feature>
<sequence>MPDSSRTLGDINEIDSGELGTQLKNWIEEEGIETNIQLQMKRNLIEKMSRTALGKKIALKLQTQQGIVLSPLVLVLNTLVAEFLYTQNCHFSLSIFTNEVPFKNTLPDFTRSSVFRLNRAELGEIFEALGIEHYEGLVQKYEKFGTDHGGRSLLYIVFKTILAAVKAQEVKLRHLQRLDKRKASARTMFKQLEVEKLHRNVEKLLHRVKTVGKAIVELEKCQPPANASDAKDQQQQTNLDEITKPDDDHSSARSLRVCSENVSKLVERLESCTKMFEQLIETARQQRHVEDVEDKLEAELDEEDPPAVGDKLHSKQKEKRKTYTEFLHELKTTEHGKRYVAKLQKQVAKLLEKEKQQLEAKYGKELRKLELQYEEKLETALLTKRTATSAVPLPPTPQTDPSAISVLQHIDSRSEESQHFMRKIDEKLDQLYRQERNVDDKLATLRNDLQRQEQRQSRYFESLKAAKTKESKLQVLHTVEKELMATFEDETNAIIQNAKQTIEQLEKESDKINHSFQQYLRKQREDKRKLVDEKVQIWTRYNDEKLELNQRELLNGTVEGQQEREPAAPIVTEITVPIQLPVGGDTAFENPFRSFDPLKYLKRSRPIESHMVDVATGTTSNTGIQTSQDEEPVPVEVVAPDRPIPVPRTSSNAQLTDALAKDTRELRKSIEENLQKLDQMSRTYSKSNSSSDKRTTDIVPRDETGLKNSQVQKPSLPTVEPTSNRSLDDCSSTELGLSDGEIVFPAVPAPAPQTQAKLYTSLEQADFSNRLQTDGKHPIKLTNPVHCDLSISSVSGVSKLSYEKSQSFDGELDRISTGCAIMFLRLLRKYSTAKLTQDLRLYDGRLKEKVPVRLQLGKPYVSFYTCGPTVYDAAHIGHASCYVRLDILQRILRHHFQLPLLTAMNITDIDDKIIVRAQEESVSWQQLARQYEEEFWSDLNRLNVRLPDVKLRVTDHIPAIVRFVQTLSEKGFAYATTDGSVYFETSRYSRYGKLQKVVLEPADTHPQQGDSKRHPSDFALWKASKPGEPFWTAPGPIGNGRPGWHIECSTLASHLFGSQLDFHAGGLDLRFPHHENEESQSCCYHDVPDWVTHWLHTGQLHLEGQTHKMSKSLKNTVSIAELLKSYSADEFRMLCLLSHYRSVIEYGPEAMATARNVLRKFGSFFSDTKAYIDGLKPATYDPTGTESLLGKLSETRTSVKQFLNNDFNTANSVLALGELASTVQKLINTHDQSDASHASLIGASNVGAVLVTTEYIREELSSYGLESVSKQSAQHSPTTGETAHALQHLIDAIVGTRSEIRLKAMETKDAQLFKVCDLLRDRLKLANVELKDHGKTSSWNFRDRDAK</sequence>
<evidence type="ECO:0000256" key="1">
    <source>
        <dbReference type="ARBA" id="ARBA00001947"/>
    </source>
</evidence>
<dbReference type="VEuPathDB" id="VectorBase:ASTEI09229"/>
<feature type="coiled-coil region" evidence="19">
    <location>
        <begin position="428"/>
        <end position="455"/>
    </location>
</feature>
<organism evidence="22 23">
    <name type="scientific">Anopheles stephensi</name>
    <name type="common">Indo-Pakistan malaria mosquito</name>
    <dbReference type="NCBI Taxonomy" id="30069"/>
    <lineage>
        <taxon>Eukaryota</taxon>
        <taxon>Metazoa</taxon>
        <taxon>Ecdysozoa</taxon>
        <taxon>Arthropoda</taxon>
        <taxon>Hexapoda</taxon>
        <taxon>Insecta</taxon>
        <taxon>Pterygota</taxon>
        <taxon>Neoptera</taxon>
        <taxon>Endopterygota</taxon>
        <taxon>Diptera</taxon>
        <taxon>Nematocera</taxon>
        <taxon>Culicoidea</taxon>
        <taxon>Culicidae</taxon>
        <taxon>Anophelinae</taxon>
        <taxon>Anopheles</taxon>
    </lineage>
</organism>
<evidence type="ECO:0000256" key="20">
    <source>
        <dbReference type="SAM" id="MobiDB-lite"/>
    </source>
</evidence>
<evidence type="ECO:0000256" key="15">
    <source>
        <dbReference type="ARBA" id="ARBA00047548"/>
    </source>
</evidence>
<dbReference type="GO" id="GO:0005524">
    <property type="term" value="F:ATP binding"/>
    <property type="evidence" value="ECO:0007669"/>
    <property type="project" value="UniProtKB-KW"/>
</dbReference>
<comment type="similarity">
    <text evidence="2">Belongs to the class-I aminoacyl-tRNA synthetase family.</text>
</comment>
<evidence type="ECO:0000256" key="10">
    <source>
        <dbReference type="ARBA" id="ARBA00023146"/>
    </source>
</evidence>
<evidence type="ECO:0000256" key="3">
    <source>
        <dbReference type="ARBA" id="ARBA00012832"/>
    </source>
</evidence>
<dbReference type="NCBIfam" id="TIGR00435">
    <property type="entry name" value="cysS"/>
    <property type="match status" value="1"/>
</dbReference>
<feature type="domain" description="tRNA synthetases class I catalytic" evidence="21">
    <location>
        <begin position="859"/>
        <end position="1155"/>
    </location>
</feature>
<comment type="catalytic activity">
    <reaction evidence="18">
        <text>tRNA(Cys) + L-cysteine + ATP = L-cysteinyl-tRNA(Cys) + AMP + diphosphate</text>
        <dbReference type="Rhea" id="RHEA:17773"/>
        <dbReference type="Rhea" id="RHEA-COMP:9661"/>
        <dbReference type="Rhea" id="RHEA-COMP:9679"/>
        <dbReference type="ChEBI" id="CHEBI:30616"/>
        <dbReference type="ChEBI" id="CHEBI:33019"/>
        <dbReference type="ChEBI" id="CHEBI:35235"/>
        <dbReference type="ChEBI" id="CHEBI:78442"/>
        <dbReference type="ChEBI" id="CHEBI:78517"/>
        <dbReference type="ChEBI" id="CHEBI:456215"/>
        <dbReference type="EC" id="6.1.1.16"/>
    </reaction>
    <physiologicalReaction direction="right-to-left" evidence="18">
        <dbReference type="Rhea" id="RHEA:17775"/>
    </physiologicalReaction>
</comment>
<dbReference type="VEuPathDB" id="VectorBase:ASTEI20_042644"/>
<evidence type="ECO:0000256" key="2">
    <source>
        <dbReference type="ARBA" id="ARBA00005594"/>
    </source>
</evidence>
<evidence type="ECO:0000256" key="13">
    <source>
        <dbReference type="ARBA" id="ARBA00045476"/>
    </source>
</evidence>
<dbReference type="PANTHER" id="PTHR10890">
    <property type="entry name" value="CYSTEINYL-TRNA SYNTHETASE"/>
    <property type="match status" value="1"/>
</dbReference>
<comment type="function">
    <text evidence="12">Mitochondrial cysteine-specific aminoacyl-tRNA synthetase that catalyzes the ATP-dependent ligation of cysteine to tRNA(Cys).</text>
</comment>
<reference evidence="23" key="1">
    <citation type="journal article" date="2014" name="Genome Biol.">
        <title>Genome analysis of a major urban malaria vector mosquito, Anopheles stephensi.</title>
        <authorList>
            <person name="Jiang X."/>
            <person name="Peery A."/>
            <person name="Hall A.B."/>
            <person name="Sharma A."/>
            <person name="Chen X.G."/>
            <person name="Waterhouse R.M."/>
            <person name="Komissarov A."/>
            <person name="Riehle M.M."/>
            <person name="Shouche Y."/>
            <person name="Sharakhova M.V."/>
            <person name="Lawson D."/>
            <person name="Pakpour N."/>
            <person name="Arensburger P."/>
            <person name="Davidson V.L."/>
            <person name="Eiglmeier K."/>
            <person name="Emrich S."/>
            <person name="George P."/>
            <person name="Kennedy R.C."/>
            <person name="Mane S.P."/>
            <person name="Maslen G."/>
            <person name="Oringanje C."/>
            <person name="Qi Y."/>
            <person name="Settlage R."/>
            <person name="Tojo M."/>
            <person name="Tubio J.M."/>
            <person name="Unger M.F."/>
            <person name="Wang B."/>
            <person name="Vernick K.D."/>
            <person name="Ribeiro J.M."/>
            <person name="James A.A."/>
            <person name="Michel K."/>
            <person name="Riehle M.A."/>
            <person name="Luckhart S."/>
            <person name="Sharakhov I.V."/>
            <person name="Tu Z."/>
        </authorList>
    </citation>
    <scope>NUCLEOTIDE SEQUENCE [LARGE SCALE GENOMIC DNA]</scope>
    <source>
        <strain evidence="23">Indian</strain>
    </source>
</reference>
<evidence type="ECO:0000313" key="23">
    <source>
        <dbReference type="Proteomes" id="UP000076408"/>
    </source>
</evidence>
<keyword evidence="23" id="KW-1185">Reference proteome</keyword>
<dbReference type="VEuPathDB" id="VectorBase:ASTE004677"/>
<dbReference type="Gene3D" id="1.20.120.1910">
    <property type="entry name" value="Cysteine-tRNA ligase, C-terminal anti-codon recognition domain"/>
    <property type="match status" value="1"/>
</dbReference>
<dbReference type="GO" id="GO:0004817">
    <property type="term" value="F:cysteine-tRNA ligase activity"/>
    <property type="evidence" value="ECO:0007669"/>
    <property type="project" value="UniProtKB-EC"/>
</dbReference>
<evidence type="ECO:0000256" key="18">
    <source>
        <dbReference type="ARBA" id="ARBA00049046"/>
    </source>
</evidence>
<dbReference type="InterPro" id="IPR014729">
    <property type="entry name" value="Rossmann-like_a/b/a_fold"/>
</dbReference>
<dbReference type="CDD" id="cd00672">
    <property type="entry name" value="CysRS_core"/>
    <property type="match status" value="1"/>
</dbReference>
<evidence type="ECO:0000256" key="17">
    <source>
        <dbReference type="ARBA" id="ARBA00048609"/>
    </source>
</evidence>
<feature type="compositionally biased region" description="Basic and acidic residues" evidence="20">
    <location>
        <begin position="691"/>
        <end position="705"/>
    </location>
</feature>
<evidence type="ECO:0000256" key="11">
    <source>
        <dbReference type="ARBA" id="ARBA00031499"/>
    </source>
</evidence>
<keyword evidence="7" id="KW-0862">Zinc</keyword>
<evidence type="ECO:0000256" key="9">
    <source>
        <dbReference type="ARBA" id="ARBA00022917"/>
    </source>
</evidence>
<dbReference type="Gene3D" id="3.40.50.620">
    <property type="entry name" value="HUPs"/>
    <property type="match status" value="1"/>
</dbReference>
<evidence type="ECO:0000256" key="14">
    <source>
        <dbReference type="ARBA" id="ARBA00047499"/>
    </source>
</evidence>
<keyword evidence="4" id="KW-0436">Ligase</keyword>
<keyword evidence="8" id="KW-0067">ATP-binding</keyword>
<dbReference type="InterPro" id="IPR032678">
    <property type="entry name" value="tRNA-synt_1_cat_dom"/>
</dbReference>
<feature type="region of interest" description="Disordered" evidence="20">
    <location>
        <begin position="298"/>
        <end position="319"/>
    </location>
</feature>
<comment type="catalytic activity">
    <reaction evidence="16">
        <text>S-sulfanyl-L-cysteine + L-cysteine = S-disulfanyl-L-cysteine + L-alanine</text>
        <dbReference type="Rhea" id="RHEA:78627"/>
        <dbReference type="ChEBI" id="CHEBI:35235"/>
        <dbReference type="ChEBI" id="CHEBI:57972"/>
        <dbReference type="ChEBI" id="CHEBI:58591"/>
        <dbReference type="ChEBI" id="CHEBI:229465"/>
    </reaction>
    <physiologicalReaction direction="left-to-right" evidence="16">
        <dbReference type="Rhea" id="RHEA:78628"/>
    </physiologicalReaction>
</comment>
<comment type="function">
    <text evidence="13">In addition to its role as an aminoacyl-tRNA synthetase, has also cysteine persulfide synthase activity. Produces reactive persulfide species such as cysteine persulfide (CysSSH) from substrate cysteine and mediate direct incorporation of CysSSH into proteins during translations, resulting in protein persulfides and polysulfides. CysSSHs behave as potent antioxidants and cellular protectants.</text>
</comment>
<feature type="coiled-coil region" evidence="19">
    <location>
        <begin position="488"/>
        <end position="522"/>
    </location>
</feature>
<dbReference type="STRING" id="30069.A0A182YL93"/>
<dbReference type="OMA" id="HENEESQ"/>
<comment type="catalytic activity">
    <reaction evidence="15">
        <text>2 L-cysteine = S-sulfanyl-L-cysteine + L-alanine</text>
        <dbReference type="Rhea" id="RHEA:78543"/>
        <dbReference type="ChEBI" id="CHEBI:35235"/>
        <dbReference type="ChEBI" id="CHEBI:57972"/>
        <dbReference type="ChEBI" id="CHEBI:58591"/>
    </reaction>
    <physiologicalReaction direction="left-to-right" evidence="15">
        <dbReference type="Rhea" id="RHEA:78544"/>
    </physiologicalReaction>
</comment>
<dbReference type="PRINTS" id="PR00983">
    <property type="entry name" value="TRNASYNTHCYS"/>
</dbReference>
<keyword evidence="6" id="KW-0547">Nucleotide-binding</keyword>
<dbReference type="InterPro" id="IPR009080">
    <property type="entry name" value="tRNAsynth_Ia_anticodon-bd"/>
</dbReference>
<dbReference type="InterPro" id="IPR015803">
    <property type="entry name" value="Cys-tRNA-ligase"/>
</dbReference>
<dbReference type="GO" id="GO:0046872">
    <property type="term" value="F:metal ion binding"/>
    <property type="evidence" value="ECO:0007669"/>
    <property type="project" value="UniProtKB-KW"/>
</dbReference>
<comment type="catalytic activity">
    <reaction evidence="17">
        <text>S-sulfanyl-L-cysteine + tRNA(Cys) + ATP = (S)-sulfanyl-L-cysteinyl-tRNA(Cys) + AMP + diphosphate</text>
        <dbReference type="Rhea" id="RHEA:78647"/>
        <dbReference type="Rhea" id="RHEA-COMP:9661"/>
        <dbReference type="Rhea" id="RHEA-COMP:19119"/>
        <dbReference type="ChEBI" id="CHEBI:30616"/>
        <dbReference type="ChEBI" id="CHEBI:33019"/>
        <dbReference type="ChEBI" id="CHEBI:58591"/>
        <dbReference type="ChEBI" id="CHEBI:78442"/>
        <dbReference type="ChEBI" id="CHEBI:229520"/>
        <dbReference type="ChEBI" id="CHEBI:456215"/>
    </reaction>
    <physiologicalReaction direction="left-to-right" evidence="17">
        <dbReference type="Rhea" id="RHEA:78648"/>
    </physiologicalReaction>
</comment>
<name>A0A182YL93_ANOST</name>
<dbReference type="VEuPathDB" id="VectorBase:ASTEI20_030874"/>
<keyword evidence="9" id="KW-0648">Protein biosynthesis</keyword>
<feature type="region of interest" description="Disordered" evidence="20">
    <location>
        <begin position="677"/>
        <end position="732"/>
    </location>
</feature>
<evidence type="ECO:0000256" key="5">
    <source>
        <dbReference type="ARBA" id="ARBA00022723"/>
    </source>
</evidence>
<dbReference type="SUPFAM" id="SSF52374">
    <property type="entry name" value="Nucleotidylyl transferase"/>
    <property type="match status" value="1"/>
</dbReference>
<feature type="compositionally biased region" description="Polar residues" evidence="20">
    <location>
        <begin position="706"/>
        <end position="732"/>
    </location>
</feature>
<evidence type="ECO:0000256" key="7">
    <source>
        <dbReference type="ARBA" id="ARBA00022833"/>
    </source>
</evidence>
<evidence type="ECO:0000256" key="4">
    <source>
        <dbReference type="ARBA" id="ARBA00022598"/>
    </source>
</evidence>
<dbReference type="GO" id="GO:0005737">
    <property type="term" value="C:cytoplasm"/>
    <property type="evidence" value="ECO:0007669"/>
    <property type="project" value="TreeGrafter"/>
</dbReference>
<dbReference type="EC" id="6.1.1.16" evidence="3"/>
<evidence type="ECO:0000256" key="8">
    <source>
        <dbReference type="ARBA" id="ARBA00022840"/>
    </source>
</evidence>
<dbReference type="EnsemblMetazoa" id="ASTEI09229-RA">
    <property type="protein sequence ID" value="ASTEI09229-PA"/>
    <property type="gene ID" value="ASTEI09229"/>
</dbReference>
<evidence type="ECO:0000256" key="16">
    <source>
        <dbReference type="ARBA" id="ARBA00047731"/>
    </source>
</evidence>
<keyword evidence="5" id="KW-0479">Metal-binding</keyword>
<reference evidence="22" key="2">
    <citation type="submission" date="2020-05" db="UniProtKB">
        <authorList>
            <consortium name="EnsemblMetazoa"/>
        </authorList>
    </citation>
    <scope>IDENTIFICATION</scope>
    <source>
        <strain evidence="22">Indian</strain>
    </source>
</reference>
<keyword evidence="10" id="KW-0030">Aminoacyl-tRNA synthetase</keyword>
<comment type="cofactor">
    <cofactor evidence="1">
        <name>Zn(2+)</name>
        <dbReference type="ChEBI" id="CHEBI:29105"/>
    </cofactor>
</comment>
<protein>
    <recommendedName>
        <fullName evidence="3">cysteine--tRNA ligase</fullName>
        <ecNumber evidence="3">6.1.1.16</ecNumber>
    </recommendedName>
    <alternativeName>
        <fullName evidence="11">Cysteinyl-tRNA synthetase</fullName>
    </alternativeName>
</protein>
<keyword evidence="19" id="KW-0175">Coiled coil</keyword>
<evidence type="ECO:0000256" key="6">
    <source>
        <dbReference type="ARBA" id="ARBA00022741"/>
    </source>
</evidence>
<dbReference type="PANTHER" id="PTHR10890:SF27">
    <property type="entry name" value="CYSTEINE--TRNA LIGASE, MITOCHONDRIAL-RELATED"/>
    <property type="match status" value="1"/>
</dbReference>
<feature type="coiled-coil region" evidence="19">
    <location>
        <begin position="340"/>
        <end position="368"/>
    </location>
</feature>
<dbReference type="InterPro" id="IPR024909">
    <property type="entry name" value="Cys-tRNA/MSH_ligase"/>
</dbReference>
<proteinExistence type="inferred from homology"/>
<dbReference type="GO" id="GO:0006423">
    <property type="term" value="P:cysteinyl-tRNA aminoacylation"/>
    <property type="evidence" value="ECO:0007669"/>
    <property type="project" value="InterPro"/>
</dbReference>
<evidence type="ECO:0000313" key="22">
    <source>
        <dbReference type="EnsemblMetazoa" id="ASTEI09229-PA"/>
    </source>
</evidence>
<accession>A0A182YL93</accession>
<feature type="compositionally biased region" description="Polar residues" evidence="20">
    <location>
        <begin position="677"/>
        <end position="690"/>
    </location>
</feature>
<evidence type="ECO:0000259" key="21">
    <source>
        <dbReference type="Pfam" id="PF01406"/>
    </source>
</evidence>
<dbReference type="HAMAP" id="MF_00041">
    <property type="entry name" value="Cys_tRNA_synth"/>
    <property type="match status" value="1"/>
</dbReference>